<dbReference type="GO" id="GO:0005737">
    <property type="term" value="C:cytoplasm"/>
    <property type="evidence" value="ECO:0007669"/>
    <property type="project" value="TreeGrafter"/>
</dbReference>
<dbReference type="RefSeq" id="WP_142607651.1">
    <property type="nucleotide sequence ID" value="NZ_VDGG01000023.1"/>
</dbReference>
<dbReference type="Proteomes" id="UP000318937">
    <property type="component" value="Unassembled WGS sequence"/>
</dbReference>
<dbReference type="AlphaFoldDB" id="A0A544T8G1"/>
<dbReference type="Gene3D" id="3.30.9.10">
    <property type="entry name" value="D-Amino Acid Oxidase, subunit A, domain 2"/>
    <property type="match status" value="1"/>
</dbReference>
<feature type="domain" description="FAD dependent oxidoreductase" evidence="2">
    <location>
        <begin position="6"/>
        <end position="357"/>
    </location>
</feature>
<name>A0A544T8G1_9BACI</name>
<organism evidence="3 4">
    <name type="scientific">Psychrobacillus soli</name>
    <dbReference type="NCBI Taxonomy" id="1543965"/>
    <lineage>
        <taxon>Bacteria</taxon>
        <taxon>Bacillati</taxon>
        <taxon>Bacillota</taxon>
        <taxon>Bacilli</taxon>
        <taxon>Bacillales</taxon>
        <taxon>Bacillaceae</taxon>
        <taxon>Psychrobacillus</taxon>
    </lineage>
</organism>
<comment type="caution">
    <text evidence="3">The sequence shown here is derived from an EMBL/GenBank/DDBJ whole genome shotgun (WGS) entry which is preliminary data.</text>
</comment>
<dbReference type="SUPFAM" id="SSF51905">
    <property type="entry name" value="FAD/NAD(P)-binding domain"/>
    <property type="match status" value="1"/>
</dbReference>
<evidence type="ECO:0000313" key="4">
    <source>
        <dbReference type="Proteomes" id="UP000318937"/>
    </source>
</evidence>
<gene>
    <name evidence="3" type="ORF">FG383_12115</name>
</gene>
<dbReference type="InterPro" id="IPR006076">
    <property type="entry name" value="FAD-dep_OxRdtase"/>
</dbReference>
<sequence length="388" mass="43677">MTKKFDVIIVGGGIMAGSLAYNLMKDGYTGSIGIFEKDRAYEYSSTPRSEGGIRQTFSTEVNIKMSQYSYRVYKNFEEEMAIDGEPCHIDFRQDGYLYLLNDRTLPIFKDIMKIQESLGVQANLMDQRETKDFFPELNVEDLTGAVFDPDAGNADPYSVLQGYIKKARQMGVTFIYEEVDTIVTEQQKVKGVITKNGEMYHAPIVVNAAGPWSGELSKKIDIDIPVQPLRRQLFSIDTTMKFQNTIPFTFDPTGLHFRGERSKIVVGWANDVPFGYDFRLEKSFFEEEIWPVLAHRSLNFEQLKVDGGWAGLYDYNPVDHNAIIGGHPSMAGYYVISGFSGHGFQHAPAAGKGLSELIRLGKFETIDMSALSVERFATKNLVLETAVF</sequence>
<dbReference type="Gene3D" id="3.50.50.60">
    <property type="entry name" value="FAD/NAD(P)-binding domain"/>
    <property type="match status" value="1"/>
</dbReference>
<proteinExistence type="predicted"/>
<evidence type="ECO:0000256" key="1">
    <source>
        <dbReference type="ARBA" id="ARBA00023002"/>
    </source>
</evidence>
<dbReference type="GO" id="GO:0032981">
    <property type="term" value="P:mitochondrial respiratory chain complex I assembly"/>
    <property type="evidence" value="ECO:0007669"/>
    <property type="project" value="TreeGrafter"/>
</dbReference>
<protein>
    <submittedName>
        <fullName evidence="3">FAD-binding oxidoreductase</fullName>
    </submittedName>
</protein>
<dbReference type="GO" id="GO:0016491">
    <property type="term" value="F:oxidoreductase activity"/>
    <property type="evidence" value="ECO:0007669"/>
    <property type="project" value="UniProtKB-KW"/>
</dbReference>
<dbReference type="InterPro" id="IPR036188">
    <property type="entry name" value="FAD/NAD-bd_sf"/>
</dbReference>
<accession>A0A544T8G1</accession>
<evidence type="ECO:0000313" key="3">
    <source>
        <dbReference type="EMBL" id="TQR13737.1"/>
    </source>
</evidence>
<dbReference type="OrthoDB" id="9794226at2"/>
<dbReference type="PANTHER" id="PTHR13847">
    <property type="entry name" value="SARCOSINE DEHYDROGENASE-RELATED"/>
    <property type="match status" value="1"/>
</dbReference>
<dbReference type="EMBL" id="VDGG01000023">
    <property type="protein sequence ID" value="TQR13737.1"/>
    <property type="molecule type" value="Genomic_DNA"/>
</dbReference>
<reference evidence="3 4" key="1">
    <citation type="submission" date="2019-05" db="EMBL/GenBank/DDBJ databases">
        <title>Psychrobacillus vulpis sp. nov., a new species isolated from feces of a red fox that inhabits in The Tablas de Daimiel Natural Park, Albacete, Spain.</title>
        <authorList>
            <person name="Rodriguez M."/>
            <person name="Reina J.C."/>
            <person name="Bejar V."/>
            <person name="Llamas I."/>
        </authorList>
    </citation>
    <scope>NUCLEOTIDE SEQUENCE [LARGE SCALE GENOMIC DNA]</scope>
    <source>
        <strain evidence="3 4">NHI-2</strain>
    </source>
</reference>
<keyword evidence="4" id="KW-1185">Reference proteome</keyword>
<keyword evidence="1" id="KW-0560">Oxidoreductase</keyword>
<evidence type="ECO:0000259" key="2">
    <source>
        <dbReference type="Pfam" id="PF01266"/>
    </source>
</evidence>
<dbReference type="PANTHER" id="PTHR13847:SF287">
    <property type="entry name" value="FAD-DEPENDENT OXIDOREDUCTASE DOMAIN-CONTAINING PROTEIN 1"/>
    <property type="match status" value="1"/>
</dbReference>
<dbReference type="Pfam" id="PF01266">
    <property type="entry name" value="DAO"/>
    <property type="match status" value="1"/>
</dbReference>